<dbReference type="SMART" id="SM00860">
    <property type="entry name" value="SMI1_KNR4"/>
    <property type="match status" value="1"/>
</dbReference>
<keyword evidence="3" id="KW-1185">Reference proteome</keyword>
<dbReference type="InterPro" id="IPR018958">
    <property type="entry name" value="Knr4/Smi1-like_dom"/>
</dbReference>
<dbReference type="SUPFAM" id="SSF160631">
    <property type="entry name" value="SMI1/KNR4-like"/>
    <property type="match status" value="1"/>
</dbReference>
<evidence type="ECO:0000313" key="2">
    <source>
        <dbReference type="EMBL" id="OSI24579.1"/>
    </source>
</evidence>
<evidence type="ECO:0000259" key="1">
    <source>
        <dbReference type="SMART" id="SM00860"/>
    </source>
</evidence>
<dbReference type="RefSeq" id="WP_198941600.1">
    <property type="nucleotide sequence ID" value="NZ_CP091509.1"/>
</dbReference>
<evidence type="ECO:0000313" key="3">
    <source>
        <dbReference type="Proteomes" id="UP000193346"/>
    </source>
</evidence>
<dbReference type="InterPro" id="IPR037883">
    <property type="entry name" value="Knr4/Smi1-like_sf"/>
</dbReference>
<dbReference type="Proteomes" id="UP000193346">
    <property type="component" value="Unassembled WGS sequence"/>
</dbReference>
<accession>A0ABX3WHS3</accession>
<name>A0ABX3WHS3_9NEIS</name>
<dbReference type="EMBL" id="MTAC01000068">
    <property type="protein sequence ID" value="OSI24579.1"/>
    <property type="molecule type" value="Genomic_DNA"/>
</dbReference>
<protein>
    <submittedName>
        <fullName evidence="2">Cell wall assembly protein</fullName>
    </submittedName>
</protein>
<proteinExistence type="predicted"/>
<gene>
    <name evidence="2" type="ORF">BV913_12400</name>
</gene>
<reference evidence="2 3" key="1">
    <citation type="submission" date="2017-01" db="EMBL/GenBank/DDBJ databases">
        <authorList>
            <person name="Wolfgang W.J."/>
            <person name="Cole J."/>
            <person name="Wroblewski D."/>
            <person name="Mcginnis J."/>
            <person name="Musser K.A."/>
        </authorList>
    </citation>
    <scope>NUCLEOTIDE SEQUENCE [LARGE SCALE GENOMIC DNA]</scope>
    <source>
        <strain evidence="2 3">93087</strain>
    </source>
</reference>
<comment type="caution">
    <text evidence="2">The sequence shown here is derived from an EMBL/GenBank/DDBJ whole genome shotgun (WGS) entry which is preliminary data.</text>
</comment>
<dbReference type="Gene3D" id="3.40.1580.10">
    <property type="entry name" value="SMI1/KNR4-like"/>
    <property type="match status" value="1"/>
</dbReference>
<sequence length="142" mass="16264">MRIEIMNLLHEYFRDNPDFRGSPAKNDEIKNAENILDVKFNDDYVEFIKTFGGACVGIDVHAFDNPIIIGKETVIELTQGFQKLLKLHGKSMNKFYAISDDGSGNPIIMNEEGKIAIYYHDSSDFEILYESFEDMLKETLLS</sequence>
<dbReference type="Pfam" id="PF09346">
    <property type="entry name" value="SMI1_KNR4"/>
    <property type="match status" value="1"/>
</dbReference>
<organism evidence="2 3">
    <name type="scientific">Neisseria dumasiana</name>
    <dbReference type="NCBI Taxonomy" id="1931275"/>
    <lineage>
        <taxon>Bacteria</taxon>
        <taxon>Pseudomonadati</taxon>
        <taxon>Pseudomonadota</taxon>
        <taxon>Betaproteobacteria</taxon>
        <taxon>Neisseriales</taxon>
        <taxon>Neisseriaceae</taxon>
        <taxon>Neisseria</taxon>
    </lineage>
</organism>
<feature type="domain" description="Knr4/Smi1-like" evidence="1">
    <location>
        <begin position="23"/>
        <end position="138"/>
    </location>
</feature>